<keyword evidence="1" id="KW-0812">Transmembrane</keyword>
<comment type="caution">
    <text evidence="2">The sequence shown here is derived from an EMBL/GenBank/DDBJ whole genome shotgun (WGS) entry which is preliminary data.</text>
</comment>
<dbReference type="Proteomes" id="UP001050691">
    <property type="component" value="Unassembled WGS sequence"/>
</dbReference>
<feature type="transmembrane region" description="Helical" evidence="1">
    <location>
        <begin position="545"/>
        <end position="565"/>
    </location>
</feature>
<keyword evidence="1" id="KW-0472">Membrane</keyword>
<dbReference type="PANTHER" id="PTHR35043:SF7">
    <property type="entry name" value="TRANSCRIPTION FACTOR DOMAIN-CONTAINING PROTEIN"/>
    <property type="match status" value="1"/>
</dbReference>
<organism evidence="2 3">
    <name type="scientific">Clathrus columnatus</name>
    <dbReference type="NCBI Taxonomy" id="1419009"/>
    <lineage>
        <taxon>Eukaryota</taxon>
        <taxon>Fungi</taxon>
        <taxon>Dikarya</taxon>
        <taxon>Basidiomycota</taxon>
        <taxon>Agaricomycotina</taxon>
        <taxon>Agaricomycetes</taxon>
        <taxon>Phallomycetidae</taxon>
        <taxon>Phallales</taxon>
        <taxon>Clathraceae</taxon>
        <taxon>Clathrus</taxon>
    </lineage>
</organism>
<sequence>MNPNATHCLCYESELAAIAYNLSSSSLQCLANQVTPQSPEGDRTIWNILWSSLTTIFACTWVSCHPNITFHTDKPNDVESLTQSEEQPNSNAYKTWWKRYWAKYQRSTTRIKIILVALVAPEIIVMWALRQYTAAKDIIKETNDNNFDYLVKTNARLDDDVKSQLKILVTASITASSGFKLTNDGGIDAMLGEMTTILMTAILKTVSESELLQVILNAKVAILSLVKNMAEESVNIAFPIEIEKCTDDGIEDRLNDKLSDLLRTRLKNMLWDKLQDKLRYQLRYQLLYKCQDELRPEPRDKLRYELRDDRQYELWYELRDKLQDKCRDECRDDFWDEILDDIMNELWGELWDELLDKFRDKFRDELWDEFWDRLWDRLRGRLRGRLRKRLRVKLLDRLQATLPDELRNRRKTSENDILDRSKQDSLAKTFAMTQTIWFIVQCFVRRALHPPLTEIELMACAYATLNAAIYICWWHKPFRVDYPIMLPSKIPGEADTSEQTKSNVWSIKTLAEFIMGRVYNDYDFSQRLQVPTFYSGFLPKRSNDLWNFFAEIITAAVFGGIHLFAWNYEFPTQVELWLWRVSALIIVGIPLMFFLSILGFDTVDDRSRRSFVFSITKYFLSVIVLLYIIARLAILILAIISLRKLPVGTLSGVSWLNFIPHID</sequence>
<proteinExistence type="predicted"/>
<feature type="transmembrane region" description="Helical" evidence="1">
    <location>
        <begin position="577"/>
        <end position="598"/>
    </location>
</feature>
<protein>
    <submittedName>
        <fullName evidence="2">Uncharacterized protein</fullName>
    </submittedName>
</protein>
<feature type="transmembrane region" description="Helical" evidence="1">
    <location>
        <begin position="618"/>
        <end position="640"/>
    </location>
</feature>
<accession>A0AAV4ZZW6</accession>
<dbReference type="AlphaFoldDB" id="A0AAV4ZZW6"/>
<evidence type="ECO:0000256" key="1">
    <source>
        <dbReference type="SAM" id="Phobius"/>
    </source>
</evidence>
<dbReference type="PANTHER" id="PTHR35043">
    <property type="entry name" value="TRANSCRIPTION FACTOR DOMAIN-CONTAINING PROTEIN"/>
    <property type="match status" value="1"/>
</dbReference>
<evidence type="ECO:0000313" key="2">
    <source>
        <dbReference type="EMBL" id="GJJ06817.1"/>
    </source>
</evidence>
<name>A0AAV4ZZW6_9AGAM</name>
<dbReference type="EMBL" id="BPWL01000001">
    <property type="protein sequence ID" value="GJJ06817.1"/>
    <property type="molecule type" value="Genomic_DNA"/>
</dbReference>
<evidence type="ECO:0000313" key="3">
    <source>
        <dbReference type="Proteomes" id="UP001050691"/>
    </source>
</evidence>
<reference evidence="2" key="1">
    <citation type="submission" date="2021-10" db="EMBL/GenBank/DDBJ databases">
        <title>De novo Genome Assembly of Clathrus columnatus (Basidiomycota, Fungi) Using Illumina and Nanopore Sequence Data.</title>
        <authorList>
            <person name="Ogiso-Tanaka E."/>
            <person name="Itagaki H."/>
            <person name="Hosoya T."/>
            <person name="Hosaka K."/>
        </authorList>
    </citation>
    <scope>NUCLEOTIDE SEQUENCE</scope>
    <source>
        <strain evidence="2">MO-923</strain>
    </source>
</reference>
<keyword evidence="3" id="KW-1185">Reference proteome</keyword>
<gene>
    <name evidence="2" type="ORF">Clacol_001013</name>
</gene>
<keyword evidence="1" id="KW-1133">Transmembrane helix</keyword>